<dbReference type="PANTHER" id="PTHR46283">
    <property type="entry name" value="E3 UBIQUITIN-PROTEIN LIGASE MARCH5"/>
    <property type="match status" value="1"/>
</dbReference>
<dbReference type="EMBL" id="MTSL01000191">
    <property type="protein sequence ID" value="PJF17099.1"/>
    <property type="molecule type" value="Genomic_DNA"/>
</dbReference>
<evidence type="ECO:0000256" key="3">
    <source>
        <dbReference type="ARBA" id="ARBA00022723"/>
    </source>
</evidence>
<evidence type="ECO:0000256" key="7">
    <source>
        <dbReference type="ARBA" id="ARBA00023136"/>
    </source>
</evidence>
<dbReference type="AlphaFoldDB" id="A0A2H9THB6"/>
<comment type="subcellular location">
    <subcellularLocation>
        <location evidence="1">Membrane</location>
        <topology evidence="1">Multi-pass membrane protein</topology>
    </subcellularLocation>
</comment>
<keyword evidence="3" id="KW-0479">Metal-binding</keyword>
<evidence type="ECO:0000256" key="8">
    <source>
        <dbReference type="SAM" id="Phobius"/>
    </source>
</evidence>
<evidence type="ECO:0000259" key="9">
    <source>
        <dbReference type="PROSITE" id="PS51292"/>
    </source>
</evidence>
<feature type="transmembrane region" description="Helical" evidence="8">
    <location>
        <begin position="96"/>
        <end position="125"/>
    </location>
</feature>
<dbReference type="InterPro" id="IPR013083">
    <property type="entry name" value="Znf_RING/FYVE/PHD"/>
</dbReference>
<comment type="caution">
    <text evidence="10">The sequence shown here is derived from an EMBL/GenBank/DDBJ whole genome shotgun (WGS) entry which is preliminary data.</text>
</comment>
<keyword evidence="2 8" id="KW-0812">Transmembrane</keyword>
<name>A0A2H9THB6_9FUNG</name>
<evidence type="ECO:0000256" key="4">
    <source>
        <dbReference type="ARBA" id="ARBA00022771"/>
    </source>
</evidence>
<organism evidence="10 11">
    <name type="scientific">Paramicrosporidium saccamoebae</name>
    <dbReference type="NCBI Taxonomy" id="1246581"/>
    <lineage>
        <taxon>Eukaryota</taxon>
        <taxon>Fungi</taxon>
        <taxon>Fungi incertae sedis</taxon>
        <taxon>Cryptomycota</taxon>
        <taxon>Cryptomycota incertae sedis</taxon>
        <taxon>Paramicrosporidium</taxon>
    </lineage>
</organism>
<sequence>MDSQESGRQCWICFEEGQAASAEEWVRPCRCRGTSRWVHQKCLLSWLDKRAEGDSLVAASAQCPQCHTEYRMAEEYVLPRWILRILDRSVVMKERILMYASLGGFVASAYLVSFAYGVGTTAAVLGRPQLVKLFSSLRGPATVQHIVSASRVTIGMPLLSLYVLSLRYSGLQWLHPFIPALVWAGPQSLRLRWPLPYSTLASMIPLMAIAYEGIVRQIMLPALRERLVPSANTPFEEEEDGFSPFSSFDSTVDEEMEDRTLKISVIGTVSTLLLPVISSAVGYALFGRVTKMDPFHRTVLGGVVVIAGRDLMRTLMWYQRAISIKTRRVLDYVANKH</sequence>
<dbReference type="Pfam" id="PF12906">
    <property type="entry name" value="RINGv"/>
    <property type="match status" value="1"/>
</dbReference>
<dbReference type="STRING" id="1246581.A0A2H9THB6"/>
<dbReference type="PROSITE" id="PS51292">
    <property type="entry name" value="ZF_RING_CH"/>
    <property type="match status" value="1"/>
</dbReference>
<dbReference type="InterPro" id="IPR011016">
    <property type="entry name" value="Znf_RING-CH"/>
</dbReference>
<dbReference type="Proteomes" id="UP000240830">
    <property type="component" value="Unassembled WGS sequence"/>
</dbReference>
<keyword evidence="4" id="KW-0863">Zinc-finger</keyword>
<proteinExistence type="predicted"/>
<dbReference type="GO" id="GO:0016020">
    <property type="term" value="C:membrane"/>
    <property type="evidence" value="ECO:0007669"/>
    <property type="project" value="UniProtKB-SubCell"/>
</dbReference>
<keyword evidence="11" id="KW-1185">Reference proteome</keyword>
<dbReference type="SMART" id="SM00744">
    <property type="entry name" value="RINGv"/>
    <property type="match status" value="1"/>
</dbReference>
<reference evidence="10 11" key="1">
    <citation type="submission" date="2016-10" db="EMBL/GenBank/DDBJ databases">
        <title>The genome of Paramicrosporidium saccamoebae is the missing link in understanding Cryptomycota and Microsporidia evolution.</title>
        <authorList>
            <person name="Quandt C.A."/>
            <person name="Beaudet D."/>
            <person name="Corsaro D."/>
            <person name="Michel R."/>
            <person name="Corradi N."/>
            <person name="James T."/>
        </authorList>
    </citation>
    <scope>NUCLEOTIDE SEQUENCE [LARGE SCALE GENOMIC DNA]</scope>
    <source>
        <strain evidence="10 11">KSL3</strain>
    </source>
</reference>
<feature type="transmembrane region" description="Helical" evidence="8">
    <location>
        <begin position="298"/>
        <end position="318"/>
    </location>
</feature>
<dbReference type="SUPFAM" id="SSF57850">
    <property type="entry name" value="RING/U-box"/>
    <property type="match status" value="1"/>
</dbReference>
<dbReference type="GO" id="GO:0008270">
    <property type="term" value="F:zinc ion binding"/>
    <property type="evidence" value="ECO:0007669"/>
    <property type="project" value="UniProtKB-KW"/>
</dbReference>
<feature type="transmembrane region" description="Helical" evidence="8">
    <location>
        <begin position="265"/>
        <end position="286"/>
    </location>
</feature>
<accession>A0A2H9THB6</accession>
<evidence type="ECO:0000256" key="1">
    <source>
        <dbReference type="ARBA" id="ARBA00004141"/>
    </source>
</evidence>
<keyword evidence="5" id="KW-0862">Zinc</keyword>
<feature type="domain" description="RING-CH-type" evidence="9">
    <location>
        <begin position="2"/>
        <end position="73"/>
    </location>
</feature>
<dbReference type="Gene3D" id="3.30.40.10">
    <property type="entry name" value="Zinc/RING finger domain, C3HC4 (zinc finger)"/>
    <property type="match status" value="1"/>
</dbReference>
<keyword evidence="7 8" id="KW-0472">Membrane</keyword>
<feature type="transmembrane region" description="Helical" evidence="8">
    <location>
        <begin position="195"/>
        <end position="214"/>
    </location>
</feature>
<keyword evidence="6 8" id="KW-1133">Transmembrane helix</keyword>
<gene>
    <name evidence="10" type="ORF">PSACC_03099</name>
</gene>
<evidence type="ECO:0000256" key="5">
    <source>
        <dbReference type="ARBA" id="ARBA00022833"/>
    </source>
</evidence>
<evidence type="ECO:0000256" key="6">
    <source>
        <dbReference type="ARBA" id="ARBA00022989"/>
    </source>
</evidence>
<protein>
    <recommendedName>
        <fullName evidence="9">RING-CH-type domain-containing protein</fullName>
    </recommendedName>
</protein>
<evidence type="ECO:0000313" key="10">
    <source>
        <dbReference type="EMBL" id="PJF17099.1"/>
    </source>
</evidence>
<evidence type="ECO:0000256" key="2">
    <source>
        <dbReference type="ARBA" id="ARBA00022692"/>
    </source>
</evidence>
<evidence type="ECO:0000313" key="11">
    <source>
        <dbReference type="Proteomes" id="UP000240830"/>
    </source>
</evidence>
<dbReference type="OrthoDB" id="5817083at2759"/>